<feature type="transmembrane region" description="Helical" evidence="4">
    <location>
        <begin position="140"/>
        <end position="161"/>
    </location>
</feature>
<keyword evidence="2" id="KW-0378">Hydrolase</keyword>
<reference evidence="6" key="1">
    <citation type="submission" date="2021-03" db="EMBL/GenBank/DDBJ databases">
        <title>Alkalibacter marinus sp. nov., isolated from tidal flat sediment.</title>
        <authorList>
            <person name="Namirimu T."/>
            <person name="Yang J.-A."/>
            <person name="Yang S.-H."/>
            <person name="Kim Y.-J."/>
            <person name="Kwon K.K."/>
        </authorList>
    </citation>
    <scope>NUCLEOTIDE SEQUENCE</scope>
    <source>
        <strain evidence="6">ES005</strain>
    </source>
</reference>
<dbReference type="GO" id="GO:0016020">
    <property type="term" value="C:membrane"/>
    <property type="evidence" value="ECO:0007669"/>
    <property type="project" value="TreeGrafter"/>
</dbReference>
<dbReference type="PROSITE" id="PS51677">
    <property type="entry name" value="NODB"/>
    <property type="match status" value="1"/>
</dbReference>
<evidence type="ECO:0000256" key="3">
    <source>
        <dbReference type="SAM" id="MobiDB-lite"/>
    </source>
</evidence>
<dbReference type="SUPFAM" id="SSF88713">
    <property type="entry name" value="Glycoside hydrolase/deacetylase"/>
    <property type="match status" value="1"/>
</dbReference>
<accession>A0A974XHZ0</accession>
<dbReference type="PANTHER" id="PTHR10587">
    <property type="entry name" value="GLYCOSYL TRANSFERASE-RELATED"/>
    <property type="match status" value="1"/>
</dbReference>
<evidence type="ECO:0000313" key="6">
    <source>
        <dbReference type="EMBL" id="QSX09020.1"/>
    </source>
</evidence>
<dbReference type="Gene3D" id="3.20.20.370">
    <property type="entry name" value="Glycoside hydrolase/deacetylase"/>
    <property type="match status" value="1"/>
</dbReference>
<feature type="compositionally biased region" description="Basic and acidic residues" evidence="3">
    <location>
        <begin position="120"/>
        <end position="129"/>
    </location>
</feature>
<dbReference type="KEGG" id="alka:J0B03_02835"/>
<dbReference type="InterPro" id="IPR002509">
    <property type="entry name" value="NODB_dom"/>
</dbReference>
<dbReference type="GO" id="GO:0046872">
    <property type="term" value="F:metal ion binding"/>
    <property type="evidence" value="ECO:0007669"/>
    <property type="project" value="UniProtKB-KW"/>
</dbReference>
<evidence type="ECO:0000313" key="7">
    <source>
        <dbReference type="Proteomes" id="UP000663499"/>
    </source>
</evidence>
<dbReference type="GO" id="GO:0016810">
    <property type="term" value="F:hydrolase activity, acting on carbon-nitrogen (but not peptide) bonds"/>
    <property type="evidence" value="ECO:0007669"/>
    <property type="project" value="InterPro"/>
</dbReference>
<dbReference type="EMBL" id="CP071444">
    <property type="protein sequence ID" value="QSX09020.1"/>
    <property type="molecule type" value="Genomic_DNA"/>
</dbReference>
<dbReference type="Proteomes" id="UP000663499">
    <property type="component" value="Chromosome"/>
</dbReference>
<protein>
    <submittedName>
        <fullName evidence="6">Polysaccharide deacetylase family protein</fullName>
    </submittedName>
</protein>
<keyword evidence="4" id="KW-0472">Membrane</keyword>
<keyword evidence="4" id="KW-0812">Transmembrane</keyword>
<feature type="region of interest" description="Disordered" evidence="3">
    <location>
        <begin position="110"/>
        <end position="132"/>
    </location>
</feature>
<dbReference type="AlphaFoldDB" id="A0A974XHZ0"/>
<gene>
    <name evidence="6" type="ORF">J0B03_02835</name>
</gene>
<evidence type="ECO:0000256" key="1">
    <source>
        <dbReference type="ARBA" id="ARBA00022723"/>
    </source>
</evidence>
<dbReference type="CDD" id="cd10917">
    <property type="entry name" value="CE4_NodB_like_6s_7s"/>
    <property type="match status" value="1"/>
</dbReference>
<evidence type="ECO:0000256" key="4">
    <source>
        <dbReference type="SAM" id="Phobius"/>
    </source>
</evidence>
<keyword evidence="4" id="KW-1133">Transmembrane helix</keyword>
<dbReference type="InterPro" id="IPR050248">
    <property type="entry name" value="Polysacc_deacetylase_ArnD"/>
</dbReference>
<feature type="domain" description="NodB homology" evidence="5">
    <location>
        <begin position="241"/>
        <end position="416"/>
    </location>
</feature>
<name>A0A974XHZ0_9FIRM</name>
<keyword evidence="1" id="KW-0479">Metal-binding</keyword>
<keyword evidence="7" id="KW-1185">Reference proteome</keyword>
<proteinExistence type="predicted"/>
<dbReference type="Pfam" id="PF01522">
    <property type="entry name" value="Polysacc_deac_1"/>
    <property type="match status" value="1"/>
</dbReference>
<dbReference type="PANTHER" id="PTHR10587:SF133">
    <property type="entry name" value="CHITIN DEACETYLASE 1-RELATED"/>
    <property type="match status" value="1"/>
</dbReference>
<sequence length="419" mass="48206">MNEYTLNFIEILRVYKELDAFFMEMRLHHGMSSSTSSIKIDEEMYFVLDKLVSKDHGRSRYRLSRQFHRLENVDKWLGSLSVTQLDTSQTIHFPCTENFVRQVYLANEKNKKTQNNNGANDRRLHQPSEKKKHSFFSKKTGFFSLLFIAAFSFIFLSNGIIANSGNSEKGSSDLPVDAPYGSEAFPSLNETQEIFFEKADSSAPVEDKSIKIATLIQIPVPENSKSVVLLEDVRSRFLPMDTIALTFDDGPSVYTKKIADILTSYNVGGTFFFLGENVKGNEYLLRYIHKQGFALGNHSFSHPYFKSLSKEDQWSQIEQTNDVFRKIIGVGTHLFRPPYGSMNRTTFELLEEKEMKIVLWSKDTEDWKVNNAQELVEYTKENVTGGSIILFHEKERTVEALPEIIEYLQDKGLKIVNLR</sequence>
<dbReference type="RefSeq" id="WP_207300361.1">
    <property type="nucleotide sequence ID" value="NZ_CP071444.1"/>
</dbReference>
<organism evidence="6 7">
    <name type="scientific">Alkalibacter rhizosphaerae</name>
    <dbReference type="NCBI Taxonomy" id="2815577"/>
    <lineage>
        <taxon>Bacteria</taxon>
        <taxon>Bacillati</taxon>
        <taxon>Bacillota</taxon>
        <taxon>Clostridia</taxon>
        <taxon>Eubacteriales</taxon>
        <taxon>Eubacteriaceae</taxon>
        <taxon>Alkalibacter</taxon>
    </lineage>
</organism>
<dbReference type="GO" id="GO:0005975">
    <property type="term" value="P:carbohydrate metabolic process"/>
    <property type="evidence" value="ECO:0007669"/>
    <property type="project" value="InterPro"/>
</dbReference>
<dbReference type="InterPro" id="IPR011330">
    <property type="entry name" value="Glyco_hydro/deAcase_b/a-brl"/>
</dbReference>
<evidence type="ECO:0000256" key="2">
    <source>
        <dbReference type="ARBA" id="ARBA00022801"/>
    </source>
</evidence>
<evidence type="ECO:0000259" key="5">
    <source>
        <dbReference type="PROSITE" id="PS51677"/>
    </source>
</evidence>